<dbReference type="RefSeq" id="WP_284327255.1">
    <property type="nucleotide sequence ID" value="NZ_BSUN01000001.1"/>
</dbReference>
<dbReference type="SUPFAM" id="SSF54593">
    <property type="entry name" value="Glyoxalase/Bleomycin resistance protein/Dihydroxybiphenyl dioxygenase"/>
    <property type="match status" value="1"/>
</dbReference>
<proteinExistence type="predicted"/>
<name>A0ABQ6IAQ5_9MICO</name>
<evidence type="ECO:0008006" key="4">
    <source>
        <dbReference type="Google" id="ProtNLM"/>
    </source>
</evidence>
<dbReference type="PANTHER" id="PTHR36503">
    <property type="entry name" value="BLR2520 PROTEIN"/>
    <property type="match status" value="1"/>
</dbReference>
<feature type="region of interest" description="Disordered" evidence="1">
    <location>
        <begin position="95"/>
        <end position="153"/>
    </location>
</feature>
<sequence length="153" mass="16586">MTVQRVSLVTLGVSDLARSRGFYEAWGWTPRQSADEIVFYQMDSLVVALFGLVDLAEDQGRADATLGTGAITLAQNYATIEEVDERFEAALAAGATEPEAARDGRVGRLQRLCGRPRRSRVGTRDEPVLGDVGQRHPDPRGPAGILTPATHRP</sequence>
<dbReference type="Gene3D" id="3.10.180.10">
    <property type="entry name" value="2,3-Dihydroxybiphenyl 1,2-Dioxygenase, domain 1"/>
    <property type="match status" value="1"/>
</dbReference>
<evidence type="ECO:0000256" key="1">
    <source>
        <dbReference type="SAM" id="MobiDB-lite"/>
    </source>
</evidence>
<feature type="compositionally biased region" description="Basic and acidic residues" evidence="1">
    <location>
        <begin position="122"/>
        <end position="139"/>
    </location>
</feature>
<dbReference type="InterPro" id="IPR029068">
    <property type="entry name" value="Glyas_Bleomycin-R_OHBP_Dase"/>
</dbReference>
<accession>A0ABQ6IAQ5</accession>
<dbReference type="EMBL" id="BSUN01000001">
    <property type="protein sequence ID" value="GMA34153.1"/>
    <property type="molecule type" value="Genomic_DNA"/>
</dbReference>
<organism evidence="2 3">
    <name type="scientific">Demequina litorisediminis</name>
    <dbReference type="NCBI Taxonomy" id="1849022"/>
    <lineage>
        <taxon>Bacteria</taxon>
        <taxon>Bacillati</taxon>
        <taxon>Actinomycetota</taxon>
        <taxon>Actinomycetes</taxon>
        <taxon>Micrococcales</taxon>
        <taxon>Demequinaceae</taxon>
        <taxon>Demequina</taxon>
    </lineage>
</organism>
<dbReference type="PANTHER" id="PTHR36503:SF1">
    <property type="entry name" value="BLR2520 PROTEIN"/>
    <property type="match status" value="1"/>
</dbReference>
<gene>
    <name evidence="2" type="ORF">GCM10025876_03570</name>
</gene>
<evidence type="ECO:0000313" key="2">
    <source>
        <dbReference type="EMBL" id="GMA34153.1"/>
    </source>
</evidence>
<evidence type="ECO:0000313" key="3">
    <source>
        <dbReference type="Proteomes" id="UP001157125"/>
    </source>
</evidence>
<dbReference type="Proteomes" id="UP001157125">
    <property type="component" value="Unassembled WGS sequence"/>
</dbReference>
<reference evidence="3" key="1">
    <citation type="journal article" date="2019" name="Int. J. Syst. Evol. Microbiol.">
        <title>The Global Catalogue of Microorganisms (GCM) 10K type strain sequencing project: providing services to taxonomists for standard genome sequencing and annotation.</title>
        <authorList>
            <consortium name="The Broad Institute Genomics Platform"/>
            <consortium name="The Broad Institute Genome Sequencing Center for Infectious Disease"/>
            <person name="Wu L."/>
            <person name="Ma J."/>
        </authorList>
    </citation>
    <scope>NUCLEOTIDE SEQUENCE [LARGE SCALE GENOMIC DNA]</scope>
    <source>
        <strain evidence="3">NBRC 112299</strain>
    </source>
</reference>
<keyword evidence="3" id="KW-1185">Reference proteome</keyword>
<protein>
    <recommendedName>
        <fullName evidence="4">Glyoxalase-like domain protein</fullName>
    </recommendedName>
</protein>
<comment type="caution">
    <text evidence="2">The sequence shown here is derived from an EMBL/GenBank/DDBJ whole genome shotgun (WGS) entry which is preliminary data.</text>
</comment>